<feature type="region of interest" description="Disordered" evidence="8">
    <location>
        <begin position="360"/>
        <end position="379"/>
    </location>
</feature>
<dbReference type="CTD" id="10724"/>
<comment type="catalytic activity">
    <reaction evidence="4">
        <text>3-O-(N-acetyl-beta-D-glucosaminyl)-L-seryl-[protein] + H2O = N-acetyl-D-glucosamine + L-seryl-[protein]</text>
        <dbReference type="Rhea" id="RHEA:48876"/>
        <dbReference type="Rhea" id="RHEA-COMP:9863"/>
        <dbReference type="Rhea" id="RHEA-COMP:12251"/>
        <dbReference type="ChEBI" id="CHEBI:15377"/>
        <dbReference type="ChEBI" id="CHEBI:29999"/>
        <dbReference type="ChEBI" id="CHEBI:90838"/>
        <dbReference type="ChEBI" id="CHEBI:506227"/>
        <dbReference type="EC" id="3.2.1.169"/>
    </reaction>
</comment>
<dbReference type="AlphaFoldDB" id="A0AAJ7WIN6"/>
<dbReference type="SUPFAM" id="SSF51445">
    <property type="entry name" value="(Trans)glycosidases"/>
    <property type="match status" value="1"/>
</dbReference>
<evidence type="ECO:0000313" key="10">
    <source>
        <dbReference type="Proteomes" id="UP000694867"/>
    </source>
</evidence>
<reference evidence="11" key="1">
    <citation type="submission" date="2025-08" db="UniProtKB">
        <authorList>
            <consortium name="RefSeq"/>
        </authorList>
    </citation>
    <scope>IDENTIFICATION</scope>
</reference>
<dbReference type="Proteomes" id="UP000694867">
    <property type="component" value="Unplaced"/>
</dbReference>
<dbReference type="FunFam" id="3.20.20.80:FF:000009">
    <property type="entry name" value="O-GlcNAcase BT_4395"/>
    <property type="match status" value="1"/>
</dbReference>
<organism evidence="10 11">
    <name type="scientific">Galendromus occidentalis</name>
    <name type="common">western predatory mite</name>
    <dbReference type="NCBI Taxonomy" id="34638"/>
    <lineage>
        <taxon>Eukaryota</taxon>
        <taxon>Metazoa</taxon>
        <taxon>Ecdysozoa</taxon>
        <taxon>Arthropoda</taxon>
        <taxon>Chelicerata</taxon>
        <taxon>Arachnida</taxon>
        <taxon>Acari</taxon>
        <taxon>Parasitiformes</taxon>
        <taxon>Mesostigmata</taxon>
        <taxon>Gamasina</taxon>
        <taxon>Phytoseioidea</taxon>
        <taxon>Phytoseiidae</taxon>
        <taxon>Typhlodrominae</taxon>
        <taxon>Galendromus</taxon>
    </lineage>
</organism>
<evidence type="ECO:0000256" key="4">
    <source>
        <dbReference type="ARBA" id="ARBA00050933"/>
    </source>
</evidence>
<evidence type="ECO:0000256" key="3">
    <source>
        <dbReference type="ARBA" id="ARBA00030512"/>
    </source>
</evidence>
<sequence>MRAWNMNTYMYAPKDDTKHRLYWRDLYTVEEVEELQSLVAAAKENDIEFYYALSPGLDMMYSSPKEVATLKRKLEQIASFGVKAFALLFDDIEPEIGEADKEVFQTFAQAHVSVTNEVFQALGQLKFLFCPTEYCASRAVPNVQNSEYLSTIGQKLLPGIDVMWTGGKVISKTIGLKSIRELQEVLRRPPVIWDNLHANDYDHKRIFLGPYSGRSTRLIPHLRGVLTNPNCEYEANYIAIHTLSQWSKCTADACKNGNVNSCGSSGTRTLEATELTEEEEVPAHLPMHSYHPRRAVQVAIQAWLSEFNATKSAYGRLINTDSLMPSSVNPLNPETAEEIFAPPLSSQLVNTLVGTAVKLEPMDCNPTPPQSASPSREDELINEDPVKVEEDMQTEESTADSTSEDLSIAEDPKGPLTASEISLLVDLFYLPFEHGRQGAEFLHDFAWLKLNAHYVATKRNNTELDEWYRRATKFDHMTQRVNRLSEKLMFISNRSLLYDLNPYVWDIKGVISLINSYIKWIGYSKGWPTFRSSIPSQGISNTINLDSGYGKQAFLPGEQEPWIFQGGLIAELQRLLPLESVNDLFLYKAPDTPNSKTYSIRPYAAADEEAVYMVCNKTCIDGEDGTMEFEGYPNLIADKTIGGFLALSSEFSFVVEDEQRIVGYALASVNAVEFFKRLEIAWNMELKEKYPLEEGDKDSNQSKAGEIISSFHSTTSSSWTAYPQYPSVLVMALLPHIDDCSLPKRLLACVIAALKANGSHGVHVKMNVNDTNMQNFYARLGFHEICKEDEEIILGRTF</sequence>
<evidence type="ECO:0000256" key="8">
    <source>
        <dbReference type="SAM" id="MobiDB-lite"/>
    </source>
</evidence>
<evidence type="ECO:0000256" key="5">
    <source>
        <dbReference type="ARBA" id="ARBA00052136"/>
    </source>
</evidence>
<evidence type="ECO:0000256" key="6">
    <source>
        <dbReference type="ARBA" id="ARBA00066938"/>
    </source>
</evidence>
<dbReference type="InterPro" id="IPR017853">
    <property type="entry name" value="GH"/>
</dbReference>
<feature type="domain" description="GH84" evidence="9">
    <location>
        <begin position="1"/>
        <end position="251"/>
    </location>
</feature>
<evidence type="ECO:0000259" key="9">
    <source>
        <dbReference type="PROSITE" id="PS52009"/>
    </source>
</evidence>
<dbReference type="Gene3D" id="3.40.630.30">
    <property type="match status" value="1"/>
</dbReference>
<dbReference type="GO" id="GO:0009100">
    <property type="term" value="P:glycoprotein metabolic process"/>
    <property type="evidence" value="ECO:0007669"/>
    <property type="project" value="TreeGrafter"/>
</dbReference>
<dbReference type="GeneID" id="100898036"/>
<keyword evidence="1" id="KW-0378">Hydrolase</keyword>
<dbReference type="InterPro" id="IPR016181">
    <property type="entry name" value="Acyl_CoA_acyltransferase"/>
</dbReference>
<dbReference type="PANTHER" id="PTHR13170:SF16">
    <property type="entry name" value="PROTEIN O-GLCNACASE"/>
    <property type="match status" value="1"/>
</dbReference>
<dbReference type="Pfam" id="PF07555">
    <property type="entry name" value="NAGidase"/>
    <property type="match status" value="1"/>
</dbReference>
<dbReference type="GO" id="GO:0016231">
    <property type="term" value="F:beta-N-acetylglucosaminidase activity"/>
    <property type="evidence" value="ECO:0007669"/>
    <property type="project" value="TreeGrafter"/>
</dbReference>
<dbReference type="InterPro" id="IPR051822">
    <property type="entry name" value="Glycosyl_Hydrolase_84"/>
</dbReference>
<accession>A0AAJ7WIN6</accession>
<dbReference type="KEGG" id="goe:100898036"/>
<comment type="catalytic activity">
    <reaction evidence="5">
        <text>3-O-(N-acetyl-beta-D-glucosaminyl)-L-threonyl-[protein] + H2O = L-threonyl-[protein] + N-acetyl-D-glucosamine</text>
        <dbReference type="Rhea" id="RHEA:48892"/>
        <dbReference type="Rhea" id="RHEA-COMP:11060"/>
        <dbReference type="Rhea" id="RHEA-COMP:12252"/>
        <dbReference type="ChEBI" id="CHEBI:15377"/>
        <dbReference type="ChEBI" id="CHEBI:30013"/>
        <dbReference type="ChEBI" id="CHEBI:90840"/>
        <dbReference type="ChEBI" id="CHEBI:506227"/>
        <dbReference type="EC" id="3.2.1.169"/>
    </reaction>
</comment>
<dbReference type="Gene3D" id="1.20.58.240">
    <property type="entry name" value="STAT, domain 1"/>
    <property type="match status" value="1"/>
</dbReference>
<dbReference type="PROSITE" id="PS52009">
    <property type="entry name" value="GH84"/>
    <property type="match status" value="1"/>
</dbReference>
<evidence type="ECO:0000313" key="11">
    <source>
        <dbReference type="RefSeq" id="XP_028967383.1"/>
    </source>
</evidence>
<dbReference type="PANTHER" id="PTHR13170">
    <property type="entry name" value="O-GLCNACASE"/>
    <property type="match status" value="1"/>
</dbReference>
<dbReference type="RefSeq" id="XP_028967383.1">
    <property type="nucleotide sequence ID" value="XM_029111550.1"/>
</dbReference>
<evidence type="ECO:0000256" key="7">
    <source>
        <dbReference type="ARBA" id="ARBA00076634"/>
    </source>
</evidence>
<dbReference type="InterPro" id="IPR011496">
    <property type="entry name" value="O-GlcNAcase_cat"/>
</dbReference>
<gene>
    <name evidence="11" type="primary">LOC100898036</name>
</gene>
<dbReference type="SUPFAM" id="SSF55729">
    <property type="entry name" value="Acyl-CoA N-acyltransferases (Nat)"/>
    <property type="match status" value="1"/>
</dbReference>
<protein>
    <recommendedName>
        <fullName evidence="6">protein O-GlcNAcase</fullName>
        <ecNumber evidence="6">3.2.1.169</ecNumber>
    </recommendedName>
    <alternativeName>
        <fullName evidence="3">Beta-N-acetylhexosaminidase</fullName>
    </alternativeName>
    <alternativeName>
        <fullName evidence="7">Beta-hexosaminidase</fullName>
    </alternativeName>
</protein>
<feature type="region of interest" description="Disordered" evidence="8">
    <location>
        <begin position="387"/>
        <end position="413"/>
    </location>
</feature>
<dbReference type="EC" id="3.2.1.169" evidence="6"/>
<evidence type="ECO:0000256" key="1">
    <source>
        <dbReference type="ARBA" id="ARBA00022801"/>
    </source>
</evidence>
<keyword evidence="10" id="KW-1185">Reference proteome</keyword>
<name>A0AAJ7WIN6_9ACAR</name>
<evidence type="ECO:0000256" key="2">
    <source>
        <dbReference type="ARBA" id="ARBA00023295"/>
    </source>
</evidence>
<proteinExistence type="predicted"/>
<dbReference type="GO" id="GO:0102571">
    <property type="term" value="F:[protein]-3-O-(N-acetyl-D-glucosaminyl)-L-serine/L-threonine O-N-acetyl-alpha-D-glucosaminase activity"/>
    <property type="evidence" value="ECO:0007669"/>
    <property type="project" value="UniProtKB-EC"/>
</dbReference>
<keyword evidence="2" id="KW-0326">Glycosidase</keyword>
<dbReference type="Gene3D" id="3.20.20.80">
    <property type="entry name" value="Glycosidases"/>
    <property type="match status" value="1"/>
</dbReference>